<evidence type="ECO:0000313" key="2">
    <source>
        <dbReference type="Proteomes" id="UP000015455"/>
    </source>
</evidence>
<reference evidence="1 2" key="1">
    <citation type="submission" date="2013-06" db="EMBL/GenBank/DDBJ databases">
        <title>Draft genome sequence of Thauera terpenica.</title>
        <authorList>
            <person name="Liu B."/>
            <person name="Frostegard A.H."/>
            <person name="Shapleigh J.P."/>
        </authorList>
    </citation>
    <scope>NUCLEOTIDE SEQUENCE [LARGE SCALE GENOMIC DNA]</scope>
    <source>
        <strain evidence="1 2">58Eu</strain>
    </source>
</reference>
<comment type="caution">
    <text evidence="1">The sequence shown here is derived from an EMBL/GenBank/DDBJ whole genome shotgun (WGS) entry which is preliminary data.</text>
</comment>
<dbReference type="AlphaFoldDB" id="S9ZED4"/>
<keyword evidence="2" id="KW-1185">Reference proteome</keyword>
<dbReference type="STRING" id="1348657.M622_15475"/>
<dbReference type="PATRIC" id="fig|1348657.5.peg.1964"/>
<organism evidence="1 2">
    <name type="scientific">Thauera terpenica 58Eu</name>
    <dbReference type="NCBI Taxonomy" id="1348657"/>
    <lineage>
        <taxon>Bacteria</taxon>
        <taxon>Pseudomonadati</taxon>
        <taxon>Pseudomonadota</taxon>
        <taxon>Betaproteobacteria</taxon>
        <taxon>Rhodocyclales</taxon>
        <taxon>Zoogloeaceae</taxon>
        <taxon>Thauera</taxon>
    </lineage>
</organism>
<sequence length="435" mass="46966">MNAVMSSSHSEPADAFAELYELAAALRRQLAAAALDPSAVHRAILEVEGALQGLARQAGGDVEAPRFASRATADAYQEIAGRSEQTVSRATVAAALVEVVRWDAIGRYAPDPEIWQRLGGVLDPDVDAQTTVFAGDIDSAGKQYLRALAYQSAGLDRLDGEAVWHAMELIDRCLPYLNMSRHPFSAAHYVADPQAGAVPRRRLEASTHRGFHFSTRTAWEYLAEIESELGGDDGDVGLESSSSPSRLLAWRQLRRLWADAAPVRRHRRHAVGGQVRIVRGVAECLRLISGSAEQELPAWNVCDVSRSSMAIVLPSPHLDVPRLGELVGVRFDDADRCQLGIVQRLRLESRGLVCGIQLVARAASAAALEDGRAPVTVLLCDSPARGESVRLMAASADVLADGLLFLKAEAAVFRLRALDLPLVGVGFAMRAYQLT</sequence>
<proteinExistence type="predicted"/>
<evidence type="ECO:0000313" key="1">
    <source>
        <dbReference type="EMBL" id="EPZ15590.1"/>
    </source>
</evidence>
<name>S9ZED4_9RHOO</name>
<dbReference type="EMBL" id="ATJV01000054">
    <property type="protein sequence ID" value="EPZ15590.1"/>
    <property type="molecule type" value="Genomic_DNA"/>
</dbReference>
<dbReference type="Proteomes" id="UP000015455">
    <property type="component" value="Unassembled WGS sequence"/>
</dbReference>
<accession>S9ZED4</accession>
<gene>
    <name evidence="1" type="ORF">M622_15475</name>
</gene>
<protein>
    <submittedName>
        <fullName evidence="1">Uncharacterized protein</fullName>
    </submittedName>
</protein>
<dbReference type="eggNOG" id="ENOG502ZB76">
    <property type="taxonomic scope" value="Bacteria"/>
</dbReference>